<gene>
    <name evidence="2" type="ORF">CEV34_0835</name>
</gene>
<dbReference type="EMBL" id="NNRM01000012">
    <property type="protein sequence ID" value="OYR28795.1"/>
    <property type="molecule type" value="Genomic_DNA"/>
</dbReference>
<evidence type="ECO:0000313" key="3">
    <source>
        <dbReference type="Proteomes" id="UP000216188"/>
    </source>
</evidence>
<reference evidence="2 3" key="1">
    <citation type="submission" date="2017-07" db="EMBL/GenBank/DDBJ databases">
        <title>Phylogenetic study on the rhizospheric bacterium Ochrobactrum sp. A44.</title>
        <authorList>
            <person name="Krzyzanowska D.M."/>
            <person name="Ossowicki A."/>
            <person name="Rajewska M."/>
            <person name="Maciag T."/>
            <person name="Kaczynski Z."/>
            <person name="Czerwicka M."/>
            <person name="Jafra S."/>
        </authorList>
    </citation>
    <scope>NUCLEOTIDE SEQUENCE [LARGE SCALE GENOMIC DNA]</scope>
    <source>
        <strain evidence="2 3">CCUG 30717</strain>
    </source>
</reference>
<evidence type="ECO:0000256" key="1">
    <source>
        <dbReference type="SAM" id="MobiDB-lite"/>
    </source>
</evidence>
<accession>A0A256GNQ3</accession>
<comment type="caution">
    <text evidence="2">The sequence shown here is derived from an EMBL/GenBank/DDBJ whole genome shotgun (WGS) entry which is preliminary data.</text>
</comment>
<feature type="region of interest" description="Disordered" evidence="1">
    <location>
        <begin position="13"/>
        <end position="134"/>
    </location>
</feature>
<sequence length="134" mass="14882">MDRLVACGFVFVRHRERPSSGDRDHRGLRRRRRPQADRTGSPRLSRGPRWPSPAILLRDAKAAQPPAENSRAPRHCPAGPFVGRSPSQKAVAAGSRTAKAACDDERRPQVKTPLPRLIPRRSPQPSTKRRTSSG</sequence>
<protein>
    <submittedName>
        <fullName evidence="2">Uncharacterized protein</fullName>
    </submittedName>
</protein>
<name>A0A256GNQ3_9HYPH</name>
<dbReference type="Proteomes" id="UP000216188">
    <property type="component" value="Unassembled WGS sequence"/>
</dbReference>
<dbReference type="AlphaFoldDB" id="A0A256GNQ3"/>
<evidence type="ECO:0000313" key="2">
    <source>
        <dbReference type="EMBL" id="OYR28795.1"/>
    </source>
</evidence>
<keyword evidence="3" id="KW-1185">Reference proteome</keyword>
<proteinExistence type="predicted"/>
<organism evidence="2 3">
    <name type="scientific">Brucella pseudogrignonensis</name>
    <dbReference type="NCBI Taxonomy" id="419475"/>
    <lineage>
        <taxon>Bacteria</taxon>
        <taxon>Pseudomonadati</taxon>
        <taxon>Pseudomonadota</taxon>
        <taxon>Alphaproteobacteria</taxon>
        <taxon>Hyphomicrobiales</taxon>
        <taxon>Brucellaceae</taxon>
        <taxon>Brucella/Ochrobactrum group</taxon>
        <taxon>Brucella</taxon>
    </lineage>
</organism>